<evidence type="ECO:0000313" key="1">
    <source>
        <dbReference type="EMBL" id="KAG7303655.1"/>
    </source>
</evidence>
<dbReference type="InterPro" id="IPR036291">
    <property type="entry name" value="NAD(P)-bd_dom_sf"/>
</dbReference>
<dbReference type="Pfam" id="PF13561">
    <property type="entry name" value="adh_short_C2"/>
    <property type="match status" value="1"/>
</dbReference>
<dbReference type="SUPFAM" id="SSF51735">
    <property type="entry name" value="NAD(P)-binding Rossmann-fold domains"/>
    <property type="match status" value="1"/>
</dbReference>
<dbReference type="EMBL" id="JAHIBW010000016">
    <property type="protein sequence ID" value="KAG7303655.1"/>
    <property type="molecule type" value="Genomic_DNA"/>
</dbReference>
<dbReference type="PANTHER" id="PTHR43975">
    <property type="entry name" value="ZGC:101858"/>
    <property type="match status" value="1"/>
</dbReference>
<dbReference type="InterPro" id="IPR002347">
    <property type="entry name" value="SDR_fam"/>
</dbReference>
<dbReference type="PRINTS" id="PR00081">
    <property type="entry name" value="GDHRDH"/>
</dbReference>
<keyword evidence="2" id="KW-1185">Reference proteome</keyword>
<dbReference type="NCBIfam" id="NF005559">
    <property type="entry name" value="PRK07231.1"/>
    <property type="match status" value="1"/>
</dbReference>
<comment type="caution">
    <text evidence="1">The sequence shown here is derived from an EMBL/GenBank/DDBJ whole genome shotgun (WGS) entry which is preliminary data.</text>
</comment>
<accession>A0ABQ7QEL5</accession>
<dbReference type="PANTHER" id="PTHR43975:SF2">
    <property type="entry name" value="EG:BACR7A4.14 PROTEIN-RELATED"/>
    <property type="match status" value="1"/>
</dbReference>
<name>A0ABQ7QEL5_PLUXY</name>
<reference evidence="1 2" key="1">
    <citation type="submission" date="2021-06" db="EMBL/GenBank/DDBJ databases">
        <title>A haploid diamondback moth (Plutella xylostella L.) genome assembly resolves 31 chromosomes and identifies a diamide resistance mutation.</title>
        <authorList>
            <person name="Ward C.M."/>
            <person name="Perry K.D."/>
            <person name="Baker G."/>
            <person name="Powis K."/>
            <person name="Heckel D.G."/>
            <person name="Baxter S.W."/>
        </authorList>
    </citation>
    <scope>NUCLEOTIDE SEQUENCE [LARGE SCALE GENOMIC DNA]</scope>
    <source>
        <strain evidence="1 2">LV</strain>
        <tissue evidence="1">Single pupa</tissue>
    </source>
</reference>
<dbReference type="Proteomes" id="UP000823941">
    <property type="component" value="Chromosome 16"/>
</dbReference>
<organism evidence="1 2">
    <name type="scientific">Plutella xylostella</name>
    <name type="common">Diamondback moth</name>
    <name type="synonym">Plutella maculipennis</name>
    <dbReference type="NCBI Taxonomy" id="51655"/>
    <lineage>
        <taxon>Eukaryota</taxon>
        <taxon>Metazoa</taxon>
        <taxon>Ecdysozoa</taxon>
        <taxon>Arthropoda</taxon>
        <taxon>Hexapoda</taxon>
        <taxon>Insecta</taxon>
        <taxon>Pterygota</taxon>
        <taxon>Neoptera</taxon>
        <taxon>Endopterygota</taxon>
        <taxon>Lepidoptera</taxon>
        <taxon>Glossata</taxon>
        <taxon>Ditrysia</taxon>
        <taxon>Yponomeutoidea</taxon>
        <taxon>Plutellidae</taxon>
        <taxon>Plutella</taxon>
    </lineage>
</organism>
<protein>
    <submittedName>
        <fullName evidence="1">Uncharacterized protein</fullName>
    </submittedName>
</protein>
<evidence type="ECO:0000313" key="2">
    <source>
        <dbReference type="Proteomes" id="UP000823941"/>
    </source>
</evidence>
<gene>
    <name evidence="1" type="ORF">JYU34_012204</name>
</gene>
<dbReference type="Gene3D" id="3.40.50.720">
    <property type="entry name" value="NAD(P)-binding Rossmann-like Domain"/>
    <property type="match status" value="1"/>
</dbReference>
<proteinExistence type="predicted"/>
<sequence length="255" mass="27086">MSFKGKVVIVTGSSSGIGAAIAIQFAKEGANVTIVGRNEVKLNKVAEQCESFGAKCVKIIADVASDDAAKRIVTETVEKLGQLDILVNNAGIAKTAFLLAENAVETFDLVMNTNFRSAVVITHHAAPHIIKTKGNIINISSIGGLQATATANFMPYCVSKAAMNHFTKFTAKELAPHGVRVNVVNPGPVKTDIAENAGYVPQAQDYFWQKMKEGTALKRVSDPEEIADLVLFLASDKAKAVTGSSYVSDNGMMIV</sequence>
<dbReference type="PRINTS" id="PR00080">
    <property type="entry name" value="SDRFAMILY"/>
</dbReference>